<reference evidence="3" key="1">
    <citation type="submission" date="2020-07" db="EMBL/GenBank/DDBJ databases">
        <authorList>
            <person name="Ferguson B K."/>
        </authorList>
    </citation>
    <scope>NUCLEOTIDE SEQUENCE</scope>
    <source>
        <strain evidence="3">L06</strain>
    </source>
</reference>
<dbReference type="PANTHER" id="PTHR11079:SF156">
    <property type="entry name" value="INACTIVE TRNA-SPECIFIC ADENOSINE DEAMINASE-LIKE PROTEIN 3-RELATED"/>
    <property type="match status" value="1"/>
</dbReference>
<evidence type="ECO:0000313" key="3">
    <source>
        <dbReference type="EMBL" id="CAD1582854.1"/>
    </source>
</evidence>
<dbReference type="GO" id="GO:0005634">
    <property type="term" value="C:nucleus"/>
    <property type="evidence" value="ECO:0007669"/>
    <property type="project" value="TreeGrafter"/>
</dbReference>
<evidence type="ECO:0008006" key="4">
    <source>
        <dbReference type="Google" id="ProtNLM"/>
    </source>
</evidence>
<organism evidence="3">
    <name type="scientific">Bracon brevicornis</name>
    <dbReference type="NCBI Taxonomy" id="1563983"/>
    <lineage>
        <taxon>Eukaryota</taxon>
        <taxon>Metazoa</taxon>
        <taxon>Ecdysozoa</taxon>
        <taxon>Arthropoda</taxon>
        <taxon>Hexapoda</taxon>
        <taxon>Insecta</taxon>
        <taxon>Pterygota</taxon>
        <taxon>Neoptera</taxon>
        <taxon>Endopterygota</taxon>
        <taxon>Hymenoptera</taxon>
        <taxon>Apocrita</taxon>
        <taxon>Ichneumonoidea</taxon>
        <taxon>Braconidae</taxon>
        <taxon>Braconinae</taxon>
        <taxon>Bracon</taxon>
    </lineage>
</organism>
<evidence type="ECO:0000256" key="1">
    <source>
        <dbReference type="ARBA" id="ARBA00022694"/>
    </source>
</evidence>
<keyword evidence="1" id="KW-0819">tRNA processing</keyword>
<sequence length="378" mass="42387">MSMEILEKRPRLEANTNGLVKNFASPTPVLRKELVEDVPLRPAYIGILKSRKDIAVAIRSVTSILPAYGHLKRCVGQRLLLAFVKWSDKDERDDRFETAEDLKNFLIDKKFDMNILKDTFEIVRVPEKPPKTRAQYNKALEAWPVNFHPDSTIEIIVTGNFFDSQQLDTINACMRICINAAKAKAVGNDSCNGAALILDPDDGNNSRVLAIAASRINEHPMWHASMLAVDLVARIRGGGAWELDAPFIIEQSEVERKCELTNEQLPLFYPAALKSINIPDTIFPSVLKTKLSEEERKAPYLCTGYWIFLLKEPCPLCAMALLHSRAAMIFYGTGNPVKGVLGTRAVFHTTPGLNHRYKVWRNVLESECRAVAANLSVI</sequence>
<dbReference type="GO" id="GO:0008033">
    <property type="term" value="P:tRNA processing"/>
    <property type="evidence" value="ECO:0007669"/>
    <property type="project" value="UniProtKB-KW"/>
</dbReference>
<name>A0A6V7M3V9_9HYME</name>
<dbReference type="GO" id="GO:0005737">
    <property type="term" value="C:cytoplasm"/>
    <property type="evidence" value="ECO:0007669"/>
    <property type="project" value="TreeGrafter"/>
</dbReference>
<dbReference type="SUPFAM" id="SSF53927">
    <property type="entry name" value="Cytidine deaminase-like"/>
    <property type="match status" value="1"/>
</dbReference>
<dbReference type="Gene3D" id="3.40.140.10">
    <property type="entry name" value="Cytidine Deaminase, domain 2"/>
    <property type="match status" value="1"/>
</dbReference>
<evidence type="ECO:0000256" key="2">
    <source>
        <dbReference type="ARBA" id="ARBA00038160"/>
    </source>
</evidence>
<dbReference type="PANTHER" id="PTHR11079">
    <property type="entry name" value="CYTOSINE DEAMINASE FAMILY MEMBER"/>
    <property type="match status" value="1"/>
</dbReference>
<dbReference type="GO" id="GO:0052717">
    <property type="term" value="F:tRNA-specific adenosine-34 deaminase activity"/>
    <property type="evidence" value="ECO:0007669"/>
    <property type="project" value="TreeGrafter"/>
</dbReference>
<gene>
    <name evidence="3" type="ORF">BBRV_LOCUS122520</name>
</gene>
<protein>
    <recommendedName>
        <fullName evidence="4">CMP/dCMP-type deaminase domain-containing protein</fullName>
    </recommendedName>
</protein>
<proteinExistence type="inferred from homology"/>
<dbReference type="EMBL" id="CADCXW020000348">
    <property type="protein sequence ID" value="CAD1582854.1"/>
    <property type="molecule type" value="Genomic_DNA"/>
</dbReference>
<comment type="similarity">
    <text evidence="2">Belongs to the cytidine and deoxycytidylate deaminase family. ADAT3 subfamily.</text>
</comment>
<dbReference type="InterPro" id="IPR016193">
    <property type="entry name" value="Cytidine_deaminase-like"/>
</dbReference>
<accession>A0A6V7M3V9</accession>
<dbReference type="AlphaFoldDB" id="A0A6V7M3V9"/>